<gene>
    <name evidence="1" type="ORF">E2986_13828</name>
</gene>
<dbReference type="AlphaFoldDB" id="A0A833SNB1"/>
<protein>
    <submittedName>
        <fullName evidence="1">Uncharacterized protein</fullName>
    </submittedName>
</protein>
<reference evidence="1" key="1">
    <citation type="submission" date="2019-11" db="EMBL/GenBank/DDBJ databases">
        <title>The nuclear and mitochondrial genomes of Frieseomelitta varia - a highly eusocial stingless bee (Meliponini) with a permanently sterile worker caste.</title>
        <authorList>
            <person name="Freitas F.C.P."/>
            <person name="Lourenco A.P."/>
            <person name="Nunes F.M.F."/>
            <person name="Paschoal A.R."/>
            <person name="Abreu F.C.P."/>
            <person name="Barbin F.O."/>
            <person name="Bataglia L."/>
            <person name="Cardoso-Junior C.A.M."/>
            <person name="Cervoni M.S."/>
            <person name="Silva S.R."/>
            <person name="Dalarmi F."/>
            <person name="Del Lama M.A."/>
            <person name="Depintor T.S."/>
            <person name="Ferreira K.M."/>
            <person name="Goria P.S."/>
            <person name="Jaskot M.C."/>
            <person name="Lago D.C."/>
            <person name="Luna-Lucena D."/>
            <person name="Moda L.M."/>
            <person name="Nascimento L."/>
            <person name="Pedrino M."/>
            <person name="Rabico F.O."/>
            <person name="Sanches F.C."/>
            <person name="Santos D.E."/>
            <person name="Santos C.G."/>
            <person name="Vieira J."/>
            <person name="Lopes T.F."/>
            <person name="Barchuk A.R."/>
            <person name="Hartfelder K."/>
            <person name="Simoes Z.L.P."/>
            <person name="Bitondi M.M.G."/>
            <person name="Pinheiro D.G."/>
        </authorList>
    </citation>
    <scope>NUCLEOTIDE SEQUENCE</scope>
    <source>
        <strain evidence="1">USP_RPSP 00005682</strain>
        <tissue evidence="1">Whole individual</tissue>
    </source>
</reference>
<proteinExistence type="predicted"/>
<dbReference type="EMBL" id="WNWW01000135">
    <property type="protein sequence ID" value="KAF3430023.1"/>
    <property type="molecule type" value="Genomic_DNA"/>
</dbReference>
<sequence length="59" mass="6372">MPNKISGKKNSRVLLTLGEAAIYEGERRSRKANGLRARKRLGIIVPATSSTNLSSSEST</sequence>
<dbReference type="Proteomes" id="UP000655588">
    <property type="component" value="Unassembled WGS sequence"/>
</dbReference>
<keyword evidence="2" id="KW-1185">Reference proteome</keyword>
<organism evidence="1 2">
    <name type="scientific">Frieseomelitta varia</name>
    <dbReference type="NCBI Taxonomy" id="561572"/>
    <lineage>
        <taxon>Eukaryota</taxon>
        <taxon>Metazoa</taxon>
        <taxon>Ecdysozoa</taxon>
        <taxon>Arthropoda</taxon>
        <taxon>Hexapoda</taxon>
        <taxon>Insecta</taxon>
        <taxon>Pterygota</taxon>
        <taxon>Neoptera</taxon>
        <taxon>Endopterygota</taxon>
        <taxon>Hymenoptera</taxon>
        <taxon>Apocrita</taxon>
        <taxon>Aculeata</taxon>
        <taxon>Apoidea</taxon>
        <taxon>Anthophila</taxon>
        <taxon>Apidae</taxon>
        <taxon>Frieseomelitta</taxon>
    </lineage>
</organism>
<comment type="caution">
    <text evidence="1">The sequence shown here is derived from an EMBL/GenBank/DDBJ whole genome shotgun (WGS) entry which is preliminary data.</text>
</comment>
<evidence type="ECO:0000313" key="1">
    <source>
        <dbReference type="EMBL" id="KAF3430023.1"/>
    </source>
</evidence>
<name>A0A833SNB1_9HYME</name>
<accession>A0A833SNB1</accession>
<evidence type="ECO:0000313" key="2">
    <source>
        <dbReference type="Proteomes" id="UP000655588"/>
    </source>
</evidence>